<organism evidence="2 3">
    <name type="scientific">Sclerotinia nivalis</name>
    <dbReference type="NCBI Taxonomy" id="352851"/>
    <lineage>
        <taxon>Eukaryota</taxon>
        <taxon>Fungi</taxon>
        <taxon>Dikarya</taxon>
        <taxon>Ascomycota</taxon>
        <taxon>Pezizomycotina</taxon>
        <taxon>Leotiomycetes</taxon>
        <taxon>Helotiales</taxon>
        <taxon>Sclerotiniaceae</taxon>
        <taxon>Sclerotinia</taxon>
    </lineage>
</organism>
<name>A0A9X0APR5_9HELO</name>
<comment type="caution">
    <text evidence="2">The sequence shown here is derived from an EMBL/GenBank/DDBJ whole genome shotgun (WGS) entry which is preliminary data.</text>
</comment>
<feature type="region of interest" description="Disordered" evidence="1">
    <location>
        <begin position="407"/>
        <end position="430"/>
    </location>
</feature>
<gene>
    <name evidence="2" type="ORF">OCU04_005303</name>
</gene>
<dbReference type="OrthoDB" id="3484027at2759"/>
<evidence type="ECO:0000313" key="2">
    <source>
        <dbReference type="EMBL" id="KAJ8066218.1"/>
    </source>
</evidence>
<dbReference type="EMBL" id="JAPEIS010000005">
    <property type="protein sequence ID" value="KAJ8066218.1"/>
    <property type="molecule type" value="Genomic_DNA"/>
</dbReference>
<keyword evidence="3" id="KW-1185">Reference proteome</keyword>
<protein>
    <submittedName>
        <fullName evidence="2">Uncharacterized protein</fullName>
    </submittedName>
</protein>
<feature type="compositionally biased region" description="Acidic residues" evidence="1">
    <location>
        <begin position="420"/>
        <end position="430"/>
    </location>
</feature>
<evidence type="ECO:0000313" key="3">
    <source>
        <dbReference type="Proteomes" id="UP001152300"/>
    </source>
</evidence>
<evidence type="ECO:0000256" key="1">
    <source>
        <dbReference type="SAM" id="MobiDB-lite"/>
    </source>
</evidence>
<dbReference type="Proteomes" id="UP001152300">
    <property type="component" value="Unassembled WGS sequence"/>
</dbReference>
<reference evidence="2" key="1">
    <citation type="submission" date="2022-11" db="EMBL/GenBank/DDBJ databases">
        <title>Genome Resource of Sclerotinia nivalis Strain SnTB1, a Plant Pathogen Isolated from American Ginseng.</title>
        <authorList>
            <person name="Fan S."/>
        </authorList>
    </citation>
    <scope>NUCLEOTIDE SEQUENCE</scope>
    <source>
        <strain evidence="2">SnTB1</strain>
    </source>
</reference>
<sequence>MSRKNANTPIFEIAFGNCYLSDDRPRNVKKPVQSRSIPYLSFDDDLYQEHGAQRGPRISSKFKAVKPVCDYFKDGPTSLEFWKLFKMLPTELRNKIYRLLIFAWSPDAQWARLSRNGRRFGVSRRNTIRRPLPTYHYVSDDPLGLTKEDLADWTRDKDWEQSEGMLDFFKFNEYRNIQRLVWFVEKVEYALQLDEPRSKTQIGENKRKGKEIEKMKATNDEYVNLWKEVVDFFWDNIIIDFGERLHYGTIVLKESKRQKNIQHQQCTTKDNHAEVKHICLHINTVWHSEDHTTHEPLSDHCELCRFLLLCQFITEHFRSVKTLLLYLSLSTDVVYYFGENEDEVAKDVVNAIRALKVSEVFDLRLQIVNQDDRRDDVITVAERDFDDWVSSSQQWFLNHLEPYTVRENQKTEPNSPVGDAGEEASESNLV</sequence>
<proteinExistence type="predicted"/>
<dbReference type="AlphaFoldDB" id="A0A9X0APR5"/>
<accession>A0A9X0APR5</accession>